<organism evidence="1 2">
    <name type="scientific">Dactylosporangium darangshiense</name>
    <dbReference type="NCBI Taxonomy" id="579108"/>
    <lineage>
        <taxon>Bacteria</taxon>
        <taxon>Bacillati</taxon>
        <taxon>Actinomycetota</taxon>
        <taxon>Actinomycetes</taxon>
        <taxon>Micromonosporales</taxon>
        <taxon>Micromonosporaceae</taxon>
        <taxon>Dactylosporangium</taxon>
    </lineage>
</organism>
<evidence type="ECO:0008006" key="3">
    <source>
        <dbReference type="Google" id="ProtNLM"/>
    </source>
</evidence>
<proteinExistence type="predicted"/>
<sequence>MTVTTPRPTERGAFGGSALLRFDPVPVLAAPAAVRARRSKDDEYVGFDDRDGLWLITGPGPVGQACCDPVTFGGYPVEVAHVGDSPVWRAAFTRSPLRAPAVPMDARAQALLRMVWPATTAQAGRMWGCRIGVHAEEAAAALAGIAGDPALWPAGGGTPIDRLACAVVGSVFGVCGGTIQMVRGLRDQLARTGATTPVAEAALPLAALREVVDRIVRKRAAEPVDALDSGRQGTVVDELLAYRGLGPEQTPLGDVTALCCALLAAAWDATAGLLPYLIDILRGAAGHAAAVTHVGTDAAQRERLIAAAMPPLPLAAGWLRRTTQPVLLHGARIPADAACLLLVDPASAADPQPPSVATARWLAPATPCGAGMALARLTGRRLLAALASRLADAAKPATTTVSAGVRS</sequence>
<dbReference type="Proteomes" id="UP001500620">
    <property type="component" value="Unassembled WGS sequence"/>
</dbReference>
<comment type="caution">
    <text evidence="1">The sequence shown here is derived from an EMBL/GenBank/DDBJ whole genome shotgun (WGS) entry which is preliminary data.</text>
</comment>
<protein>
    <recommendedName>
        <fullName evidence="3">Cytochrome P450</fullName>
    </recommendedName>
</protein>
<keyword evidence="2" id="KW-1185">Reference proteome</keyword>
<evidence type="ECO:0000313" key="1">
    <source>
        <dbReference type="EMBL" id="GAA4263926.1"/>
    </source>
</evidence>
<dbReference type="SUPFAM" id="SSF48264">
    <property type="entry name" value="Cytochrome P450"/>
    <property type="match status" value="1"/>
</dbReference>
<dbReference type="Gene3D" id="1.10.630.10">
    <property type="entry name" value="Cytochrome P450"/>
    <property type="match status" value="1"/>
</dbReference>
<dbReference type="EMBL" id="BAABAT010000085">
    <property type="protein sequence ID" value="GAA4263926.1"/>
    <property type="molecule type" value="Genomic_DNA"/>
</dbReference>
<gene>
    <name evidence="1" type="ORF">GCM10022255_112890</name>
</gene>
<name>A0ABP8DV88_9ACTN</name>
<dbReference type="InterPro" id="IPR036396">
    <property type="entry name" value="Cyt_P450_sf"/>
</dbReference>
<evidence type="ECO:0000313" key="2">
    <source>
        <dbReference type="Proteomes" id="UP001500620"/>
    </source>
</evidence>
<reference evidence="2" key="1">
    <citation type="journal article" date="2019" name="Int. J. Syst. Evol. Microbiol.">
        <title>The Global Catalogue of Microorganisms (GCM) 10K type strain sequencing project: providing services to taxonomists for standard genome sequencing and annotation.</title>
        <authorList>
            <consortium name="The Broad Institute Genomics Platform"/>
            <consortium name="The Broad Institute Genome Sequencing Center for Infectious Disease"/>
            <person name="Wu L."/>
            <person name="Ma J."/>
        </authorList>
    </citation>
    <scope>NUCLEOTIDE SEQUENCE [LARGE SCALE GENOMIC DNA]</scope>
    <source>
        <strain evidence="2">JCM 17441</strain>
    </source>
</reference>
<accession>A0ABP8DV88</accession>